<evidence type="ECO:0008006" key="3">
    <source>
        <dbReference type="Google" id="ProtNLM"/>
    </source>
</evidence>
<gene>
    <name evidence="1" type="ORF">HMPREF1535_01483</name>
</gene>
<evidence type="ECO:0000313" key="1">
    <source>
        <dbReference type="EMBL" id="KKB56831.1"/>
    </source>
</evidence>
<dbReference type="PANTHER" id="PTHR36932">
    <property type="entry name" value="CAPSULAR POLYSACCHARIDE BIOSYNTHESIS PROTEIN"/>
    <property type="match status" value="1"/>
</dbReference>
<dbReference type="STRING" id="927665.HMPREF1535_01483"/>
<name>A0A0F5JG75_9BACT</name>
<dbReference type="Proteomes" id="UP000033047">
    <property type="component" value="Unassembled WGS sequence"/>
</dbReference>
<protein>
    <recommendedName>
        <fullName evidence="3">AMP-dependent synthetase/ligase domain-containing protein</fullName>
    </recommendedName>
</protein>
<dbReference type="EMBL" id="AQHV01000010">
    <property type="protein sequence ID" value="KKB56831.1"/>
    <property type="molecule type" value="Genomic_DNA"/>
</dbReference>
<comment type="caution">
    <text evidence="1">The sequence shown here is derived from an EMBL/GenBank/DDBJ whole genome shotgun (WGS) entry which is preliminary data.</text>
</comment>
<organism evidence="1 2">
    <name type="scientific">Parabacteroides goldsteinii DSM 19448 = WAL 12034</name>
    <dbReference type="NCBI Taxonomy" id="927665"/>
    <lineage>
        <taxon>Bacteria</taxon>
        <taxon>Pseudomonadati</taxon>
        <taxon>Bacteroidota</taxon>
        <taxon>Bacteroidia</taxon>
        <taxon>Bacteroidales</taxon>
        <taxon>Tannerellaceae</taxon>
        <taxon>Parabacteroides</taxon>
    </lineage>
</organism>
<dbReference type="InterPro" id="IPR042099">
    <property type="entry name" value="ANL_N_sf"/>
</dbReference>
<dbReference type="RefSeq" id="WP_048313995.1">
    <property type="nucleotide sequence ID" value="NZ_KQ033912.1"/>
</dbReference>
<dbReference type="HOGENOM" id="CLU_035301_5_0_10"/>
<dbReference type="AlphaFoldDB" id="A0A0F5JG75"/>
<dbReference type="InterPro" id="IPR053158">
    <property type="entry name" value="CapK_Type1_Caps_Biosynth"/>
</dbReference>
<evidence type="ECO:0000313" key="2">
    <source>
        <dbReference type="Proteomes" id="UP000033047"/>
    </source>
</evidence>
<accession>A0A0F5JG75</accession>
<reference evidence="1 2" key="1">
    <citation type="submission" date="2013-04" db="EMBL/GenBank/DDBJ databases">
        <title>The Genome Sequence of Parabacteroides goldsteinii DSM 19448.</title>
        <authorList>
            <consortium name="The Broad Institute Genomics Platform"/>
            <person name="Earl A."/>
            <person name="Ward D."/>
            <person name="Feldgarden M."/>
            <person name="Gevers D."/>
            <person name="Martens E."/>
            <person name="Sakamoto M."/>
            <person name="Benno Y."/>
            <person name="Song Y."/>
            <person name="Liu C."/>
            <person name="Lee J."/>
            <person name="Bolanos M."/>
            <person name="Vaisanen M.L."/>
            <person name="Finegold S.M."/>
            <person name="Walker B."/>
            <person name="Young S."/>
            <person name="Zeng Q."/>
            <person name="Gargeya S."/>
            <person name="Fitzgerald M."/>
            <person name="Haas B."/>
            <person name="Abouelleil A."/>
            <person name="Allen A.W."/>
            <person name="Alvarado L."/>
            <person name="Arachchi H.M."/>
            <person name="Berlin A.M."/>
            <person name="Chapman S.B."/>
            <person name="Gainer-Dewar J."/>
            <person name="Goldberg J."/>
            <person name="Griggs A."/>
            <person name="Gujja S."/>
            <person name="Hansen M."/>
            <person name="Howarth C."/>
            <person name="Imamovic A."/>
            <person name="Ireland A."/>
            <person name="Larimer J."/>
            <person name="McCowan C."/>
            <person name="Murphy C."/>
            <person name="Pearson M."/>
            <person name="Poon T.W."/>
            <person name="Priest M."/>
            <person name="Roberts A."/>
            <person name="Saif S."/>
            <person name="Shea T."/>
            <person name="Sisk P."/>
            <person name="Sykes S."/>
            <person name="Wortman J."/>
            <person name="Nusbaum C."/>
            <person name="Birren B."/>
        </authorList>
    </citation>
    <scope>NUCLEOTIDE SEQUENCE [LARGE SCALE GENOMIC DNA]</scope>
    <source>
        <strain evidence="1 2">DSM 19448</strain>
    </source>
</reference>
<dbReference type="PATRIC" id="fig|927665.4.peg.1516"/>
<dbReference type="SUPFAM" id="SSF56801">
    <property type="entry name" value="Acetyl-CoA synthetase-like"/>
    <property type="match status" value="1"/>
</dbReference>
<dbReference type="Gene3D" id="3.40.50.12780">
    <property type="entry name" value="N-terminal domain of ligase-like"/>
    <property type="match status" value="1"/>
</dbReference>
<proteinExistence type="predicted"/>
<sequence length="443" mass="51618">MNNKIKYYIIKCRKLVMRLLCFRQLLFSRKVLNLLEAEKETPENIKAFVNYRLNLILDSAGSNALFYRRNKGNGLMDFPVVDKKIIRENMDDFINLKCPFYNRFKFNTGGSTGEPFVFYANRLSGYIDAIHQRFLHKKIGYIRGDKIFSIDGTIIPDNLQKKHIYWVKSDSSDAVFGSYAYSALSISPESIPYILESFEREKPAILRGYPSALCEIAEFMLKSDYQVGFKLKGIVLTAENVMEKHIHLLNEAFHAPVYGQYGHSEKCIFAYTEANSLSYICSSYYGFVEILNERNDHVKIGEVGRIIVSSYYNDAMYFLRYDTGDLAEYGGVDKNGNVILTTIIGRKQDFIYDIKKRRINITALIFGQHFHAFENIVRWQIIQLEFGKVEIKIIKSDCYTERDELEIKKQFFLMGFEIVFFYVNDIPLTPRGKYRLVKQMLDI</sequence>
<dbReference type="PANTHER" id="PTHR36932:SF1">
    <property type="entry name" value="CAPSULAR POLYSACCHARIDE BIOSYNTHESIS PROTEIN"/>
    <property type="match status" value="1"/>
</dbReference>